<keyword evidence="3" id="KW-1185">Reference proteome</keyword>
<proteinExistence type="predicted"/>
<dbReference type="EMBL" id="AWWI01000019">
    <property type="protein sequence ID" value="PIL21938.1"/>
    <property type="molecule type" value="Genomic_DNA"/>
</dbReference>
<comment type="caution">
    <text evidence="2">The sequence shown here is derived from an EMBL/GenBank/DDBJ whole genome shotgun (WGS) entry which is preliminary data.</text>
</comment>
<name>A0A2G8RL93_9RHOB</name>
<dbReference type="Pfam" id="PF04654">
    <property type="entry name" value="DUF599"/>
    <property type="match status" value="1"/>
</dbReference>
<keyword evidence="1" id="KW-1133">Transmembrane helix</keyword>
<feature type="transmembrane region" description="Helical" evidence="1">
    <location>
        <begin position="12"/>
        <end position="32"/>
    </location>
</feature>
<sequence>MIWTEQIGLFTRLDYAALALLLLGWMGCNWIIDHPPKWRPSVSMLMADYRREWMRHFVTRQPRIFDSAIIDNMRQGTAFFASASMIAIGGGLAMIGKADMLSGVAKDLTLGSETAPAIVWEIKLLLMLFFATNGFLKFVWSHRLFGYCAVLMAAVPNDVDKPVAYIRAAKSGEINITAARSFNSGLRSVYFGIASAAWVLGSSALAVAAVFTILVILRREFWSASRAVLLDGSDREEYTKDTRGVDAAGPGKLLG</sequence>
<evidence type="ECO:0000313" key="2">
    <source>
        <dbReference type="EMBL" id="PIL21938.1"/>
    </source>
</evidence>
<evidence type="ECO:0008006" key="4">
    <source>
        <dbReference type="Google" id="ProtNLM"/>
    </source>
</evidence>
<keyword evidence="1" id="KW-0812">Transmembrane</keyword>
<dbReference type="InterPro" id="IPR006747">
    <property type="entry name" value="DUF599"/>
</dbReference>
<evidence type="ECO:0000313" key="3">
    <source>
        <dbReference type="Proteomes" id="UP000231259"/>
    </source>
</evidence>
<dbReference type="OrthoDB" id="9806874at2"/>
<feature type="transmembrane region" description="Helical" evidence="1">
    <location>
        <begin position="77"/>
        <end position="96"/>
    </location>
</feature>
<dbReference type="RefSeq" id="WP_099909326.1">
    <property type="nucleotide sequence ID" value="NZ_AWWI01000019.1"/>
</dbReference>
<protein>
    <recommendedName>
        <fullName evidence="4">DUF599 domain-containing protein</fullName>
    </recommendedName>
</protein>
<accession>A0A2G8RL93</accession>
<gene>
    <name evidence="2" type="ORF">P775_01740</name>
</gene>
<dbReference type="AlphaFoldDB" id="A0A2G8RL93"/>
<organism evidence="2 3">
    <name type="scientific">Puniceibacterium antarcticum</name>
    <dbReference type="NCBI Taxonomy" id="1206336"/>
    <lineage>
        <taxon>Bacteria</taxon>
        <taxon>Pseudomonadati</taxon>
        <taxon>Pseudomonadota</taxon>
        <taxon>Alphaproteobacteria</taxon>
        <taxon>Rhodobacterales</taxon>
        <taxon>Paracoccaceae</taxon>
        <taxon>Puniceibacterium</taxon>
    </lineage>
</organism>
<reference evidence="2 3" key="1">
    <citation type="submission" date="2013-09" db="EMBL/GenBank/DDBJ databases">
        <title>Genome sequencing of Phaeobacter antarcticus sp. nov. SM1211.</title>
        <authorList>
            <person name="Zhang X.-Y."/>
            <person name="Liu C."/>
            <person name="Chen X.-L."/>
            <person name="Xie B.-B."/>
            <person name="Qin Q.-L."/>
            <person name="Rong J.-C."/>
            <person name="Zhang Y.-Z."/>
        </authorList>
    </citation>
    <scope>NUCLEOTIDE SEQUENCE [LARGE SCALE GENOMIC DNA]</scope>
    <source>
        <strain evidence="2 3">SM1211</strain>
    </source>
</reference>
<keyword evidence="1" id="KW-0472">Membrane</keyword>
<evidence type="ECO:0000256" key="1">
    <source>
        <dbReference type="SAM" id="Phobius"/>
    </source>
</evidence>
<feature type="transmembrane region" description="Helical" evidence="1">
    <location>
        <begin position="189"/>
        <end position="217"/>
    </location>
</feature>
<feature type="transmembrane region" description="Helical" evidence="1">
    <location>
        <begin position="117"/>
        <end position="136"/>
    </location>
</feature>
<dbReference type="Proteomes" id="UP000231259">
    <property type="component" value="Unassembled WGS sequence"/>
</dbReference>